<organism evidence="1 2">
    <name type="scientific">Polynucleobacter yangtzensis</name>
    <dbReference type="NCBI Taxonomy" id="1743159"/>
    <lineage>
        <taxon>Bacteria</taxon>
        <taxon>Pseudomonadati</taxon>
        <taxon>Pseudomonadota</taxon>
        <taxon>Betaproteobacteria</taxon>
        <taxon>Burkholderiales</taxon>
        <taxon>Burkholderiaceae</taxon>
        <taxon>Polynucleobacter</taxon>
    </lineage>
</organism>
<evidence type="ECO:0008006" key="3">
    <source>
        <dbReference type="Google" id="ProtNLM"/>
    </source>
</evidence>
<sequence>MRKLPTGGKEVVDSPIAKALNRLNFRSLDLAITSALFSGNGFLKVTKEGEKISFLPISSHRVSIAIDASGNHWYQVAADKSLAQSEMILSASEMVHIRPRVDRTNPLLGISPLSQIHASLPAICDAHFLMGALSKNLATPGLILATDASLNKDQVTRLREIADQQAAGYKTGGTLILSSGLTPVSSQVTQSIKDADLVNALAFSTIEVSRVFGIPTTLLGDTASTSFATASELHRSFQRSTVKPLQARIADAFTEALLTDEEIDSGLTIEFDSADFGAGIELAETLSTLANSGIFTTNEIRNILGRSDATGGEVLRAPMNTAPIADWANYYKAPKTQTGKTK</sequence>
<dbReference type="EMBL" id="AP026974">
    <property type="protein sequence ID" value="BDT79231.1"/>
    <property type="molecule type" value="Genomic_DNA"/>
</dbReference>
<gene>
    <name evidence="1" type="ORF">PKF032_11190</name>
</gene>
<accession>A0ABM8CMW3</accession>
<keyword evidence="2" id="KW-1185">Reference proteome</keyword>
<proteinExistence type="predicted"/>
<evidence type="ECO:0000313" key="1">
    <source>
        <dbReference type="EMBL" id="BDT79231.1"/>
    </source>
</evidence>
<dbReference type="Pfam" id="PF04860">
    <property type="entry name" value="Phage_portal"/>
    <property type="match status" value="1"/>
</dbReference>
<dbReference type="Proteomes" id="UP001211204">
    <property type="component" value="Chromosome"/>
</dbReference>
<dbReference type="InterPro" id="IPR006944">
    <property type="entry name" value="Phage/GTA_portal"/>
</dbReference>
<protein>
    <recommendedName>
        <fullName evidence="3">Phage portal protein</fullName>
    </recommendedName>
</protein>
<reference evidence="1 2" key="1">
    <citation type="submission" date="2022-11" db="EMBL/GenBank/DDBJ databases">
        <title>Complete Genome Sequences of three Polynucleobacter sp. Subcluster PnecC Strains KF022, KF023, and KF032 Isolated from a Shallow Eutrophic Lake in Japan.</title>
        <authorList>
            <person name="Ogata Y."/>
            <person name="Watanabe K."/>
            <person name="Takemine S."/>
            <person name="Shindo C."/>
            <person name="Kurokawa R."/>
            <person name="Suda W."/>
        </authorList>
    </citation>
    <scope>NUCLEOTIDE SEQUENCE [LARGE SCALE GENOMIC DNA]</scope>
    <source>
        <strain evidence="1 2">KF032</strain>
    </source>
</reference>
<evidence type="ECO:0000313" key="2">
    <source>
        <dbReference type="Proteomes" id="UP001211204"/>
    </source>
</evidence>
<name>A0ABM8CMW3_9BURK</name>